<dbReference type="PANTHER" id="PTHR12455">
    <property type="entry name" value="NUCLEOLAR COMPLEX PROTEIN 4"/>
    <property type="match status" value="1"/>
</dbReference>
<evidence type="ECO:0000313" key="5">
    <source>
        <dbReference type="Proteomes" id="UP000799778"/>
    </source>
</evidence>
<dbReference type="InterPro" id="IPR005612">
    <property type="entry name" value="CCAAT-binding_factor"/>
</dbReference>
<sequence length="550" mass="63350">MAKTDTVSSLGKKRKRESKKSDRVQTKTKTRRTSSSEEVEDPQTVILQLESQILESRRHYNNIATLIQSVRNHDTENDSAILAAVALCRVFSRLLSTGDMVKSKGMAESEVVIVQWLKERYREYTEALIEQFLKSGIAATQSAALTLLMRLLKQEAQTQKDYNWKHGSLSRLVETVLYLPGDDTIREEFVEKYFKPYDDIRFFTFQIIKSTFEIELPEHFETLVSTNALSILMTMENIPTSKDDLQNFYAVSPKQLGAGSQALSTYRESAQNAWLAALRSGMTKEQRKAILNVFPHRIAPLFRQPELLMDFLTDSYDVGGGTSLLALSGLYYLISEKNLDYPMFYQKLYSLLDENLLHSKYRSRFFRLLDTFMASTHLPAALVASFIKRFSRLALHSPPAGIVAVIPWIYNMFRRHPVCTFMIHREIRERELREEIEEEGMDDPFDMDEVDPMLSGAIESSLWEIETLQSHYHPNVATLAKIISEQFTKRSYNLEDFLDHSYNALIETELSRELKKEPVVEYEIPKRIYTSETSDFNPLGQLLLKTSNAA</sequence>
<comment type="similarity">
    <text evidence="1">Belongs to the CBF/MAK21 family.</text>
</comment>
<protein>
    <submittedName>
        <fullName evidence="4">CBF-domain-containing protein</fullName>
    </submittedName>
</protein>
<dbReference type="GO" id="GO:0032040">
    <property type="term" value="C:small-subunit processome"/>
    <property type="evidence" value="ECO:0007669"/>
    <property type="project" value="TreeGrafter"/>
</dbReference>
<evidence type="ECO:0000256" key="1">
    <source>
        <dbReference type="ARBA" id="ARBA00007797"/>
    </source>
</evidence>
<accession>A0A6A5XJ18</accession>
<feature type="domain" description="CCAAT-binding factor" evidence="3">
    <location>
        <begin position="323"/>
        <end position="480"/>
    </location>
</feature>
<evidence type="ECO:0000259" key="3">
    <source>
        <dbReference type="Pfam" id="PF03914"/>
    </source>
</evidence>
<dbReference type="GO" id="GO:0030692">
    <property type="term" value="C:Noc4p-Nop14p complex"/>
    <property type="evidence" value="ECO:0007669"/>
    <property type="project" value="TreeGrafter"/>
</dbReference>
<dbReference type="AlphaFoldDB" id="A0A6A5XJ18"/>
<proteinExistence type="inferred from homology"/>
<dbReference type="InterPro" id="IPR027193">
    <property type="entry name" value="Noc4"/>
</dbReference>
<organism evidence="4 5">
    <name type="scientific">Aaosphaeria arxii CBS 175.79</name>
    <dbReference type="NCBI Taxonomy" id="1450172"/>
    <lineage>
        <taxon>Eukaryota</taxon>
        <taxon>Fungi</taxon>
        <taxon>Dikarya</taxon>
        <taxon>Ascomycota</taxon>
        <taxon>Pezizomycotina</taxon>
        <taxon>Dothideomycetes</taxon>
        <taxon>Pleosporomycetidae</taxon>
        <taxon>Pleosporales</taxon>
        <taxon>Pleosporales incertae sedis</taxon>
        <taxon>Aaosphaeria</taxon>
    </lineage>
</organism>
<dbReference type="Proteomes" id="UP000799778">
    <property type="component" value="Unassembled WGS sequence"/>
</dbReference>
<evidence type="ECO:0000256" key="2">
    <source>
        <dbReference type="SAM" id="MobiDB-lite"/>
    </source>
</evidence>
<dbReference type="OrthoDB" id="10263185at2759"/>
<dbReference type="GeneID" id="54281902"/>
<evidence type="ECO:0000313" key="4">
    <source>
        <dbReference type="EMBL" id="KAF2013265.1"/>
    </source>
</evidence>
<name>A0A6A5XJ18_9PLEO</name>
<feature type="region of interest" description="Disordered" evidence="2">
    <location>
        <begin position="1"/>
        <end position="41"/>
    </location>
</feature>
<dbReference type="GO" id="GO:0042254">
    <property type="term" value="P:ribosome biogenesis"/>
    <property type="evidence" value="ECO:0007669"/>
    <property type="project" value="InterPro"/>
</dbReference>
<dbReference type="Pfam" id="PF03914">
    <property type="entry name" value="CBF"/>
    <property type="match status" value="1"/>
</dbReference>
<dbReference type="PANTHER" id="PTHR12455:SF0">
    <property type="entry name" value="NUCLEOLAR COMPLEX PROTEIN 4 HOMOLOG"/>
    <property type="match status" value="1"/>
</dbReference>
<keyword evidence="5" id="KW-1185">Reference proteome</keyword>
<gene>
    <name evidence="4" type="ORF">BU24DRAFT_372517</name>
</gene>
<dbReference type="RefSeq" id="XP_033381604.1">
    <property type="nucleotide sequence ID" value="XM_033524505.1"/>
</dbReference>
<reference evidence="4" key="1">
    <citation type="journal article" date="2020" name="Stud. Mycol.">
        <title>101 Dothideomycetes genomes: a test case for predicting lifestyles and emergence of pathogens.</title>
        <authorList>
            <person name="Haridas S."/>
            <person name="Albert R."/>
            <person name="Binder M."/>
            <person name="Bloem J."/>
            <person name="Labutti K."/>
            <person name="Salamov A."/>
            <person name="Andreopoulos B."/>
            <person name="Baker S."/>
            <person name="Barry K."/>
            <person name="Bills G."/>
            <person name="Bluhm B."/>
            <person name="Cannon C."/>
            <person name="Castanera R."/>
            <person name="Culley D."/>
            <person name="Daum C."/>
            <person name="Ezra D."/>
            <person name="Gonzalez J."/>
            <person name="Henrissat B."/>
            <person name="Kuo A."/>
            <person name="Liang C."/>
            <person name="Lipzen A."/>
            <person name="Lutzoni F."/>
            <person name="Magnuson J."/>
            <person name="Mondo S."/>
            <person name="Nolan M."/>
            <person name="Ohm R."/>
            <person name="Pangilinan J."/>
            <person name="Park H.-J."/>
            <person name="Ramirez L."/>
            <person name="Alfaro M."/>
            <person name="Sun H."/>
            <person name="Tritt A."/>
            <person name="Yoshinaga Y."/>
            <person name="Zwiers L.-H."/>
            <person name="Turgeon B."/>
            <person name="Goodwin S."/>
            <person name="Spatafora J."/>
            <person name="Crous P."/>
            <person name="Grigoriev I."/>
        </authorList>
    </citation>
    <scope>NUCLEOTIDE SEQUENCE</scope>
    <source>
        <strain evidence="4">CBS 175.79</strain>
    </source>
</reference>
<dbReference type="EMBL" id="ML978071">
    <property type="protein sequence ID" value="KAF2013265.1"/>
    <property type="molecule type" value="Genomic_DNA"/>
</dbReference>